<reference evidence="2" key="1">
    <citation type="submission" date="2023-03" db="EMBL/GenBank/DDBJ databases">
        <title>Massive genome expansion in bonnet fungi (Mycena s.s.) driven by repeated elements and novel gene families across ecological guilds.</title>
        <authorList>
            <consortium name="Lawrence Berkeley National Laboratory"/>
            <person name="Harder C.B."/>
            <person name="Miyauchi S."/>
            <person name="Viragh M."/>
            <person name="Kuo A."/>
            <person name="Thoen E."/>
            <person name="Andreopoulos B."/>
            <person name="Lu D."/>
            <person name="Skrede I."/>
            <person name="Drula E."/>
            <person name="Henrissat B."/>
            <person name="Morin E."/>
            <person name="Kohler A."/>
            <person name="Barry K."/>
            <person name="LaButti K."/>
            <person name="Morin E."/>
            <person name="Salamov A."/>
            <person name="Lipzen A."/>
            <person name="Mereny Z."/>
            <person name="Hegedus B."/>
            <person name="Baldrian P."/>
            <person name="Stursova M."/>
            <person name="Weitz H."/>
            <person name="Taylor A."/>
            <person name="Grigoriev I.V."/>
            <person name="Nagy L.G."/>
            <person name="Martin F."/>
            <person name="Kauserud H."/>
        </authorList>
    </citation>
    <scope>NUCLEOTIDE SEQUENCE</scope>
    <source>
        <strain evidence="2">CBHHK188m</strain>
    </source>
</reference>
<evidence type="ECO:0000313" key="3">
    <source>
        <dbReference type="Proteomes" id="UP001215280"/>
    </source>
</evidence>
<name>A0AAD7IVZ3_9AGAR</name>
<proteinExistence type="predicted"/>
<feature type="region of interest" description="Disordered" evidence="1">
    <location>
        <begin position="1"/>
        <end position="53"/>
    </location>
</feature>
<gene>
    <name evidence="2" type="ORF">DFH07DRAFT_775344</name>
</gene>
<comment type="caution">
    <text evidence="2">The sequence shown here is derived from an EMBL/GenBank/DDBJ whole genome shotgun (WGS) entry which is preliminary data.</text>
</comment>
<organism evidence="2 3">
    <name type="scientific">Mycena maculata</name>
    <dbReference type="NCBI Taxonomy" id="230809"/>
    <lineage>
        <taxon>Eukaryota</taxon>
        <taxon>Fungi</taxon>
        <taxon>Dikarya</taxon>
        <taxon>Basidiomycota</taxon>
        <taxon>Agaricomycotina</taxon>
        <taxon>Agaricomycetes</taxon>
        <taxon>Agaricomycetidae</taxon>
        <taxon>Agaricales</taxon>
        <taxon>Marasmiineae</taxon>
        <taxon>Mycenaceae</taxon>
        <taxon>Mycena</taxon>
    </lineage>
</organism>
<dbReference type="EMBL" id="JARJLG010000084">
    <property type="protein sequence ID" value="KAJ7749850.1"/>
    <property type="molecule type" value="Genomic_DNA"/>
</dbReference>
<keyword evidence="3" id="KW-1185">Reference proteome</keyword>
<dbReference type="AlphaFoldDB" id="A0AAD7IVZ3"/>
<dbReference type="Proteomes" id="UP001215280">
    <property type="component" value="Unassembled WGS sequence"/>
</dbReference>
<evidence type="ECO:0000256" key="1">
    <source>
        <dbReference type="SAM" id="MobiDB-lite"/>
    </source>
</evidence>
<protein>
    <submittedName>
        <fullName evidence="2">Uncharacterized protein</fullName>
    </submittedName>
</protein>
<evidence type="ECO:0000313" key="2">
    <source>
        <dbReference type="EMBL" id="KAJ7749850.1"/>
    </source>
</evidence>
<sequence length="149" mass="16523">MGPGPTGDQLAAEAGSSLHGQGQNPVRGRQQEEQLCNDGGGYQAEDGIRGNGDTESYWGVRLEEILRVSSDSPGLEGVENEMWGGRKRLELLPATHWVTKGHIEHRRRRSQLVACFDTGIQNGWTGWKKERDGRREGRGTTQSNLHVIY</sequence>
<accession>A0AAD7IVZ3</accession>